<dbReference type="Proteomes" id="UP000022910">
    <property type="component" value="Unassembled WGS sequence"/>
</dbReference>
<dbReference type="SMR" id="A0A015LKK1"/>
<dbReference type="Gene3D" id="1.10.510.10">
    <property type="entry name" value="Transferase(Phosphotransferase) domain 1"/>
    <property type="match status" value="1"/>
</dbReference>
<dbReference type="STRING" id="1432141.A0A015LKK1"/>
<dbReference type="SMART" id="SM00220">
    <property type="entry name" value="S_TKc"/>
    <property type="match status" value="1"/>
</dbReference>
<proteinExistence type="predicted"/>
<dbReference type="EMBL" id="JEMT01014819">
    <property type="protein sequence ID" value="EXX73171.1"/>
    <property type="molecule type" value="Genomic_DNA"/>
</dbReference>
<dbReference type="SUPFAM" id="SSF49879">
    <property type="entry name" value="SMAD/FHA domain"/>
    <property type="match status" value="1"/>
</dbReference>
<name>A0A015LKK1_RHIIW</name>
<organism evidence="3 4">
    <name type="scientific">Rhizophagus irregularis (strain DAOM 197198w)</name>
    <name type="common">Glomus intraradices</name>
    <dbReference type="NCBI Taxonomy" id="1432141"/>
    <lineage>
        <taxon>Eukaryota</taxon>
        <taxon>Fungi</taxon>
        <taxon>Fungi incertae sedis</taxon>
        <taxon>Mucoromycota</taxon>
        <taxon>Glomeromycotina</taxon>
        <taxon>Glomeromycetes</taxon>
        <taxon>Glomerales</taxon>
        <taxon>Glomeraceae</taxon>
        <taxon>Rhizophagus</taxon>
    </lineage>
</organism>
<dbReference type="PANTHER" id="PTHR44167:SF24">
    <property type="entry name" value="SERINE_THREONINE-PROTEIN KINASE CHK2"/>
    <property type="match status" value="1"/>
</dbReference>
<dbReference type="SUPFAM" id="SSF56112">
    <property type="entry name" value="Protein kinase-like (PK-like)"/>
    <property type="match status" value="1"/>
</dbReference>
<dbReference type="InterPro" id="IPR000719">
    <property type="entry name" value="Prot_kinase_dom"/>
</dbReference>
<dbReference type="GO" id="GO:0005524">
    <property type="term" value="F:ATP binding"/>
    <property type="evidence" value="ECO:0007669"/>
    <property type="project" value="UniProtKB-UniRule"/>
</dbReference>
<keyword evidence="4" id="KW-1185">Reference proteome</keyword>
<evidence type="ECO:0000313" key="3">
    <source>
        <dbReference type="EMBL" id="EXX73171.1"/>
    </source>
</evidence>
<keyword evidence="1" id="KW-0547">Nucleotide-binding</keyword>
<protein>
    <submittedName>
        <fullName evidence="3">Mek1p</fullName>
    </submittedName>
</protein>
<dbReference type="InterPro" id="IPR008984">
    <property type="entry name" value="SMAD_FHA_dom_sf"/>
</dbReference>
<dbReference type="HOGENOM" id="CLU_645817_0_0_1"/>
<dbReference type="PANTHER" id="PTHR44167">
    <property type="entry name" value="OVARIAN-SPECIFIC SERINE/THREONINE-PROTEIN KINASE LOK-RELATED"/>
    <property type="match status" value="1"/>
</dbReference>
<dbReference type="OrthoDB" id="40902at2759"/>
<keyword evidence="1" id="KW-0067">ATP-binding</keyword>
<accession>A0A015LKK1</accession>
<dbReference type="PROSITE" id="PS50011">
    <property type="entry name" value="PROTEIN_KINASE_DOM"/>
    <property type="match status" value="1"/>
</dbReference>
<dbReference type="InterPro" id="IPR011009">
    <property type="entry name" value="Kinase-like_dom_sf"/>
</dbReference>
<sequence>MSLQVISCFKGRNVQKYIELTENQKSIIIGSDDACGKGYIDNEVFIAPFHCFVYLRKKENQQVWDTFIQEKTMNTQKYVTYVNDSKLKMRGKQLLFNDDVIKLGNNNNQLMVFVFHDEYMKRVKEKEIEAPEIYSDRFKNKYDIIGEGAHSVIYRASDMKNKKHIKDCICKIVKESKNVNQYTFNKLCQEPKLLQSLSHINIIKVLGFYIEPDRLLIWQEMMYEDLEKYRSKVKSVSQKEYYDISFQILDALKYLHEKNIVHRDLKPENIMWVDKEHSRLKLIDFGLAKYYNIETSDRDMTLCGTPHYTPPEIHHALNSDVYKVHDLYKPSVDIWAFGVISFLLLSGLYSPFFNEDEDYRGDLLPINIIKRTIPKEPLMKKNIDKLLIHLITDKMLLHDHKKRITANELTEVFIYIGRSLGYGEN</sequence>
<feature type="binding site" evidence="1">
    <location>
        <position position="171"/>
    </location>
    <ligand>
        <name>ATP</name>
        <dbReference type="ChEBI" id="CHEBI:30616"/>
    </ligand>
</feature>
<comment type="caution">
    <text evidence="3">The sequence shown here is derived from an EMBL/GenBank/DDBJ whole genome shotgun (WGS) entry which is preliminary data.</text>
</comment>
<dbReference type="Pfam" id="PF00069">
    <property type="entry name" value="Pkinase"/>
    <property type="match status" value="1"/>
</dbReference>
<reference evidence="3 4" key="1">
    <citation type="submission" date="2014-02" db="EMBL/GenBank/DDBJ databases">
        <title>Single nucleus genome sequencing reveals high similarity among nuclei of an endomycorrhizal fungus.</title>
        <authorList>
            <person name="Lin K."/>
            <person name="Geurts R."/>
            <person name="Zhang Z."/>
            <person name="Limpens E."/>
            <person name="Saunders D.G."/>
            <person name="Mu D."/>
            <person name="Pang E."/>
            <person name="Cao H."/>
            <person name="Cha H."/>
            <person name="Lin T."/>
            <person name="Zhou Q."/>
            <person name="Shang Y."/>
            <person name="Li Y."/>
            <person name="Ivanov S."/>
            <person name="Sharma T."/>
            <person name="Velzen R.V."/>
            <person name="Ruijter N.D."/>
            <person name="Aanen D.K."/>
            <person name="Win J."/>
            <person name="Kamoun S."/>
            <person name="Bisseling T."/>
            <person name="Huang S."/>
        </authorList>
    </citation>
    <scope>NUCLEOTIDE SEQUENCE [LARGE SCALE GENOMIC DNA]</scope>
    <source>
        <strain evidence="4">DAOM197198w</strain>
    </source>
</reference>
<dbReference type="Gene3D" id="2.60.200.20">
    <property type="match status" value="1"/>
</dbReference>
<dbReference type="AlphaFoldDB" id="A0A015LKK1"/>
<feature type="domain" description="Protein kinase" evidence="2">
    <location>
        <begin position="139"/>
        <end position="416"/>
    </location>
</feature>
<dbReference type="GO" id="GO:0004672">
    <property type="term" value="F:protein kinase activity"/>
    <property type="evidence" value="ECO:0007669"/>
    <property type="project" value="InterPro"/>
</dbReference>
<evidence type="ECO:0000313" key="4">
    <source>
        <dbReference type="Proteomes" id="UP000022910"/>
    </source>
</evidence>
<gene>
    <name evidence="3" type="ORF">RirG_062600</name>
</gene>
<evidence type="ECO:0000259" key="2">
    <source>
        <dbReference type="PROSITE" id="PS50011"/>
    </source>
</evidence>
<dbReference type="InterPro" id="IPR017441">
    <property type="entry name" value="Protein_kinase_ATP_BS"/>
</dbReference>
<dbReference type="PROSITE" id="PS00107">
    <property type="entry name" value="PROTEIN_KINASE_ATP"/>
    <property type="match status" value="1"/>
</dbReference>
<dbReference type="Gene3D" id="3.30.200.20">
    <property type="entry name" value="Phosphorylase Kinase, domain 1"/>
    <property type="match status" value="1"/>
</dbReference>
<evidence type="ECO:0000256" key="1">
    <source>
        <dbReference type="PROSITE-ProRule" id="PRU10141"/>
    </source>
</evidence>